<evidence type="ECO:0000313" key="8">
    <source>
        <dbReference type="EMBL" id="OCL27070.1"/>
    </source>
</evidence>
<evidence type="ECO:0000256" key="6">
    <source>
        <dbReference type="SAM" id="Phobius"/>
    </source>
</evidence>
<dbReference type="Pfam" id="PF03600">
    <property type="entry name" value="CitMHS"/>
    <property type="match status" value="1"/>
</dbReference>
<reference evidence="8 9" key="2">
    <citation type="submission" date="2016-08" db="EMBL/GenBank/DDBJ databases">
        <title>Orenia metallireducens sp. nov. strain Z6, a Novel Metal-reducing Firmicute from the Deep Subsurface.</title>
        <authorList>
            <person name="Maxim B.I."/>
            <person name="Kenneth K."/>
            <person name="Flynn T.M."/>
            <person name="Oloughlin E.J."/>
            <person name="Locke R.A."/>
            <person name="Weber J.R."/>
            <person name="Egan S.M."/>
            <person name="Mackie R.I."/>
            <person name="Cann I.K."/>
        </authorList>
    </citation>
    <scope>NUCLEOTIDE SEQUENCE [LARGE SCALE GENOMIC DNA]</scope>
    <source>
        <strain evidence="8 9">Z6</strain>
    </source>
</reference>
<comment type="subcellular location">
    <subcellularLocation>
        <location evidence="1">Membrane</location>
        <topology evidence="1">Multi-pass membrane protein</topology>
    </subcellularLocation>
</comment>
<evidence type="ECO:0000313" key="9">
    <source>
        <dbReference type="Proteomes" id="UP000093514"/>
    </source>
</evidence>
<keyword evidence="9" id="KW-1185">Reference proteome</keyword>
<sequence length="64" mass="7283">MALLGTSTNLLASDISARLIGHRFSMFEFTKLGFIILIVVFLYLFFVGRHLIPKRIDIDKRKGA</sequence>
<evidence type="ECO:0000256" key="4">
    <source>
        <dbReference type="ARBA" id="ARBA00022989"/>
    </source>
</evidence>
<keyword evidence="2" id="KW-0813">Transport</keyword>
<protein>
    <recommendedName>
        <fullName evidence="7">Citrate transporter-like domain-containing protein</fullName>
    </recommendedName>
</protein>
<dbReference type="RefSeq" id="WP_068716587.1">
    <property type="nucleotide sequence ID" value="NZ_LWDV01000008.1"/>
</dbReference>
<evidence type="ECO:0000256" key="1">
    <source>
        <dbReference type="ARBA" id="ARBA00004141"/>
    </source>
</evidence>
<organism evidence="8 9">
    <name type="scientific">Orenia metallireducens</name>
    <dbReference type="NCBI Taxonomy" id="1413210"/>
    <lineage>
        <taxon>Bacteria</taxon>
        <taxon>Bacillati</taxon>
        <taxon>Bacillota</taxon>
        <taxon>Clostridia</taxon>
        <taxon>Halanaerobiales</taxon>
        <taxon>Halobacteroidaceae</taxon>
        <taxon>Orenia</taxon>
    </lineage>
</organism>
<evidence type="ECO:0000256" key="3">
    <source>
        <dbReference type="ARBA" id="ARBA00022692"/>
    </source>
</evidence>
<dbReference type="OrthoDB" id="9765532at2"/>
<accession>A0A1C0A9V3</accession>
<reference evidence="9" key="1">
    <citation type="submission" date="2016-07" db="EMBL/GenBank/DDBJ databases">
        <authorList>
            <person name="Florea S."/>
            <person name="Webb J.S."/>
            <person name="Jaromczyk J."/>
            <person name="Schardl C.L."/>
        </authorList>
    </citation>
    <scope>NUCLEOTIDE SEQUENCE [LARGE SCALE GENOMIC DNA]</scope>
    <source>
        <strain evidence="9">Z6</strain>
    </source>
</reference>
<dbReference type="InterPro" id="IPR004680">
    <property type="entry name" value="Cit_transptr-like_dom"/>
</dbReference>
<feature type="transmembrane region" description="Helical" evidence="6">
    <location>
        <begin position="32"/>
        <end position="52"/>
    </location>
</feature>
<name>A0A1C0A9V3_9FIRM</name>
<keyword evidence="3 6" id="KW-0812">Transmembrane</keyword>
<keyword evidence="5 6" id="KW-0472">Membrane</keyword>
<proteinExistence type="predicted"/>
<feature type="domain" description="Citrate transporter-like" evidence="7">
    <location>
        <begin position="2"/>
        <end position="56"/>
    </location>
</feature>
<evidence type="ECO:0000256" key="2">
    <source>
        <dbReference type="ARBA" id="ARBA00022448"/>
    </source>
</evidence>
<evidence type="ECO:0000256" key="5">
    <source>
        <dbReference type="ARBA" id="ARBA00023136"/>
    </source>
</evidence>
<dbReference type="EMBL" id="LWDV01000008">
    <property type="protein sequence ID" value="OCL27070.1"/>
    <property type="molecule type" value="Genomic_DNA"/>
</dbReference>
<gene>
    <name evidence="8" type="ORF">U472_06200</name>
</gene>
<keyword evidence="4 6" id="KW-1133">Transmembrane helix</keyword>
<dbReference type="AlphaFoldDB" id="A0A1C0A9V3"/>
<dbReference type="Proteomes" id="UP000093514">
    <property type="component" value="Unassembled WGS sequence"/>
</dbReference>
<evidence type="ECO:0000259" key="7">
    <source>
        <dbReference type="Pfam" id="PF03600"/>
    </source>
</evidence>
<comment type="caution">
    <text evidence="8">The sequence shown here is derived from an EMBL/GenBank/DDBJ whole genome shotgun (WGS) entry which is preliminary data.</text>
</comment>